<organism evidence="3">
    <name type="scientific">Amphora coffeiformis</name>
    <dbReference type="NCBI Taxonomy" id="265554"/>
    <lineage>
        <taxon>Eukaryota</taxon>
        <taxon>Sar</taxon>
        <taxon>Stramenopiles</taxon>
        <taxon>Ochrophyta</taxon>
        <taxon>Bacillariophyta</taxon>
        <taxon>Bacillariophyceae</taxon>
        <taxon>Bacillariophycidae</taxon>
        <taxon>Thalassiophysales</taxon>
        <taxon>Catenulaceae</taxon>
        <taxon>Amphora</taxon>
    </lineage>
</organism>
<protein>
    <recommendedName>
        <fullName evidence="4">Guanylate cyclase domain-containing protein</fullName>
    </recommendedName>
</protein>
<evidence type="ECO:0008006" key="4">
    <source>
        <dbReference type="Google" id="ProtNLM"/>
    </source>
</evidence>
<feature type="region of interest" description="Disordered" evidence="1">
    <location>
        <begin position="1"/>
        <end position="39"/>
    </location>
</feature>
<feature type="compositionally biased region" description="Polar residues" evidence="1">
    <location>
        <begin position="1010"/>
        <end position="1028"/>
    </location>
</feature>
<dbReference type="PANTHER" id="PTHR43336:SF3">
    <property type="entry name" value="GUANYLATE CYCLASE DOMAIN-CONTAINING PROTEIN"/>
    <property type="match status" value="1"/>
</dbReference>
<dbReference type="PANTHER" id="PTHR43336">
    <property type="entry name" value="OXYGEN SENSOR HISTIDINE KINASE RESPONSE REGULATOR DEVS/DOSS"/>
    <property type="match status" value="1"/>
</dbReference>
<dbReference type="InterPro" id="IPR029787">
    <property type="entry name" value="Nucleotide_cyclase"/>
</dbReference>
<sequence>MMDDSSNSNTNNCDTAEGHRLTTMMEETGEEEEQDVNGAAAAASAIDFSGLTRVIQADAEGNTELPQRSPFRTKNEGIDRMSMRRSSNMRPELKTINSGRSLTSIDSVNYAKGVPSRPGGGLLENIASFQKTNHSGNNSSTNSGYDSKASPSLTSGLRRLFPRQQNASPSSASSSPKKTPMASAAVKPSPGAFNSPLQPTTTVARARRYQLGETALVNNHQSHWAVLVNQYGFPPGEGEKPEEQRGPYQFVLATVEQIHYDEYEVYYTVRRADNGAQQRGDAQYMHPILSEEGEMAAQRAATRSVLDHEGDMEEDNEVDFDQGNRHQASSMFRVCGTVGMVLLYPLFLLASGIAQAIRPVTTAILKFVRKRAVLILNGEEPYACQIRWTAVNFVVLCATWYMFVDQARLAFFPPDADDSLAIINLVIWIVLVLELLFETFIRPDGYQFLILSDKAFAPDVVRYINVFHLFVESLSLAVFIPEFYCLFTNDDCSTRYGFSFHQAALLVATGSTRAQVFWGRAFFAAIRLRVFGLVRHWKTMWINNTALHSSSSRQRRILQNVFPAHKKTDRSPIGLADDTLTNASTIGTALMVTNSYRSLATLWVVLGLFPILFTSLKRYSNRSPQKMTEQLEAMYQLVWAFGGEDEGRSNEICTYWNNSLDSWAAAMAASDVMEDLYDPYLLLLEVKPSRCQSVGTSELICLHNINNTSCQGSANEILDNITATLGLRSGSIVEYEAKENTVSSYFDQTYAIETAAQSSCLLQLCMLVIAIGGLSVMRRDAEVLVLGPLRRMLKIVARYAKNPLSQPKIRRRYSPGIIRRKASQRSAERMENFDDDTISDSASEYSDDEQGDIALGSYETEQLITAVTVITDLLRKCWGVAGADIISTNLASTGGALTEVFNPTVPGKSVYALFGFAAINGFDHAMRSLGDDLIDLINNVAKVLHEEIFRWGFGDSGQCNKNLGSAFLMVFRIGLVKEVIQKLEQAQDVIFSGTKAAQEAVRRRVRHTTHGSGSENDSSSQMSTSLHRNSSGNFSTSSGTVSRNPSVSLKTSSALRYDHARRKAQRNARNKAMSLNLASLPGISTFTDRAVIGMLKSFACMYRDKDIRKWNKDFRLGAGVGAFTVSIFYGMDAGWAVEGAVGSQYKIDATYLSPHVNMASRMMSACKQYGVSILLSQAVQELMSETGRTKLRHLDTVTVKGSSVKQKIFTYDARNKGVDFFLFGRSDEQADMDAERFSSNIWNSDQDLKAMRQHITDDFMFEFTNGHKAYINGDWPAAIKRLERANEIMIEAAVEQGYLEDEFDAIQMQEGEDAHAAAEELKRENGDGPSLYLINFMKSHGGVAPRKWEGWHPLNRK</sequence>
<keyword evidence="2" id="KW-0472">Membrane</keyword>
<dbReference type="Gene3D" id="3.30.70.1230">
    <property type="entry name" value="Nucleotide cyclase"/>
    <property type="match status" value="1"/>
</dbReference>
<feature type="compositionally biased region" description="Low complexity" evidence="1">
    <location>
        <begin position="132"/>
        <end position="144"/>
    </location>
</feature>
<feature type="compositionally biased region" description="Low complexity" evidence="1">
    <location>
        <begin position="167"/>
        <end position="185"/>
    </location>
</feature>
<feature type="transmembrane region" description="Helical" evidence="2">
    <location>
        <begin position="386"/>
        <end position="404"/>
    </location>
</feature>
<feature type="region of interest" description="Disordered" evidence="1">
    <location>
        <begin position="59"/>
        <end position="100"/>
    </location>
</feature>
<feature type="region of interest" description="Disordered" evidence="1">
    <location>
        <begin position="820"/>
        <end position="848"/>
    </location>
</feature>
<feature type="region of interest" description="Disordered" evidence="1">
    <location>
        <begin position="1001"/>
        <end position="1052"/>
    </location>
</feature>
<feature type="region of interest" description="Disordered" evidence="1">
    <location>
        <begin position="131"/>
        <end position="200"/>
    </location>
</feature>
<gene>
    <name evidence="3" type="ORF">ACOF00016_LOCUS10260</name>
</gene>
<proteinExistence type="predicted"/>
<feature type="compositionally biased region" description="Low complexity" evidence="1">
    <location>
        <begin position="1"/>
        <end position="15"/>
    </location>
</feature>
<feature type="compositionally biased region" description="Low complexity" evidence="1">
    <location>
        <begin position="1029"/>
        <end position="1042"/>
    </location>
</feature>
<feature type="transmembrane region" description="Helical" evidence="2">
    <location>
        <begin position="599"/>
        <end position="616"/>
    </location>
</feature>
<dbReference type="SUPFAM" id="SSF55073">
    <property type="entry name" value="Nucleotide cyclase"/>
    <property type="match status" value="1"/>
</dbReference>
<feature type="transmembrane region" description="Helical" evidence="2">
    <location>
        <begin position="342"/>
        <end position="365"/>
    </location>
</feature>
<feature type="compositionally biased region" description="Basic and acidic residues" evidence="1">
    <location>
        <begin position="73"/>
        <end position="82"/>
    </location>
</feature>
<keyword evidence="2" id="KW-0812">Transmembrane</keyword>
<evidence type="ECO:0000256" key="2">
    <source>
        <dbReference type="SAM" id="Phobius"/>
    </source>
</evidence>
<keyword evidence="2" id="KW-1133">Transmembrane helix</keyword>
<reference evidence="3" key="1">
    <citation type="submission" date="2021-01" db="EMBL/GenBank/DDBJ databases">
        <authorList>
            <person name="Corre E."/>
            <person name="Pelletier E."/>
            <person name="Niang G."/>
            <person name="Scheremetjew M."/>
            <person name="Finn R."/>
            <person name="Kale V."/>
            <person name="Holt S."/>
            <person name="Cochrane G."/>
            <person name="Meng A."/>
            <person name="Brown T."/>
            <person name="Cohen L."/>
        </authorList>
    </citation>
    <scope>NUCLEOTIDE SEQUENCE</scope>
    <source>
        <strain evidence="3">CCMP127</strain>
    </source>
</reference>
<feature type="compositionally biased region" description="Polar residues" evidence="1">
    <location>
        <begin position="1043"/>
        <end position="1052"/>
    </location>
</feature>
<feature type="transmembrane region" description="Helical" evidence="2">
    <location>
        <begin position="419"/>
        <end position="437"/>
    </location>
</feature>
<evidence type="ECO:0000256" key="1">
    <source>
        <dbReference type="SAM" id="MobiDB-lite"/>
    </source>
</evidence>
<evidence type="ECO:0000313" key="3">
    <source>
        <dbReference type="EMBL" id="CAE0413002.1"/>
    </source>
</evidence>
<name>A0A7S3P7F9_9STRA</name>
<dbReference type="EMBL" id="HBIM01012502">
    <property type="protein sequence ID" value="CAE0413002.1"/>
    <property type="molecule type" value="Transcribed_RNA"/>
</dbReference>
<accession>A0A7S3P7F9</accession>